<dbReference type="EMBL" id="KQ484075">
    <property type="protein sequence ID" value="KYP37719.1"/>
    <property type="molecule type" value="Genomic_DNA"/>
</dbReference>
<feature type="coiled-coil region" evidence="1">
    <location>
        <begin position="451"/>
        <end position="516"/>
    </location>
</feature>
<organism evidence="3 4">
    <name type="scientific">Cajanus cajan</name>
    <name type="common">Pigeon pea</name>
    <name type="synonym">Cajanus indicus</name>
    <dbReference type="NCBI Taxonomy" id="3821"/>
    <lineage>
        <taxon>Eukaryota</taxon>
        <taxon>Viridiplantae</taxon>
        <taxon>Streptophyta</taxon>
        <taxon>Embryophyta</taxon>
        <taxon>Tracheophyta</taxon>
        <taxon>Spermatophyta</taxon>
        <taxon>Magnoliopsida</taxon>
        <taxon>eudicotyledons</taxon>
        <taxon>Gunneridae</taxon>
        <taxon>Pentapetalae</taxon>
        <taxon>rosids</taxon>
        <taxon>fabids</taxon>
        <taxon>Fabales</taxon>
        <taxon>Fabaceae</taxon>
        <taxon>Papilionoideae</taxon>
        <taxon>50 kb inversion clade</taxon>
        <taxon>NPAAA clade</taxon>
        <taxon>indigoferoid/millettioid clade</taxon>
        <taxon>Phaseoleae</taxon>
        <taxon>Cajanus</taxon>
    </lineage>
</organism>
<dbReference type="InterPro" id="IPR028919">
    <property type="entry name" value="Viral_movement"/>
</dbReference>
<dbReference type="AlphaFoldDB" id="A0A151R5E2"/>
<proteinExistence type="predicted"/>
<name>A0A151R5E2_CAJCA</name>
<dbReference type="PANTHER" id="PTHR48435:SF1">
    <property type="entry name" value="POLYPROTEIN"/>
    <property type="match status" value="1"/>
</dbReference>
<dbReference type="Gramene" id="C.cajan_35861.t">
    <property type="protein sequence ID" value="C.cajan_35861.t"/>
    <property type="gene ID" value="C.cajan_35861"/>
</dbReference>
<evidence type="ECO:0000313" key="3">
    <source>
        <dbReference type="EMBL" id="KYP37719.1"/>
    </source>
</evidence>
<accession>A0A151R5E2</accession>
<protein>
    <submittedName>
        <fullName evidence="3">Polyprotein</fullName>
    </submittedName>
</protein>
<keyword evidence="1" id="KW-0175">Coiled coil</keyword>
<keyword evidence="4" id="KW-1185">Reference proteome</keyword>
<feature type="compositionally biased region" description="Acidic residues" evidence="2">
    <location>
        <begin position="356"/>
        <end position="365"/>
    </location>
</feature>
<dbReference type="PANTHER" id="PTHR48435">
    <property type="entry name" value="POLYPROTEIN"/>
    <property type="match status" value="1"/>
</dbReference>
<reference evidence="3" key="1">
    <citation type="journal article" date="2012" name="Nat. Biotechnol.">
        <title>Draft genome sequence of pigeonpea (Cajanus cajan), an orphan legume crop of resource-poor farmers.</title>
        <authorList>
            <person name="Varshney R.K."/>
            <person name="Chen W."/>
            <person name="Li Y."/>
            <person name="Bharti A.K."/>
            <person name="Saxena R.K."/>
            <person name="Schlueter J.A."/>
            <person name="Donoghue M.T."/>
            <person name="Azam S."/>
            <person name="Fan G."/>
            <person name="Whaley A.M."/>
            <person name="Farmer A.D."/>
            <person name="Sheridan J."/>
            <person name="Iwata A."/>
            <person name="Tuteja R."/>
            <person name="Penmetsa R.V."/>
            <person name="Wu W."/>
            <person name="Upadhyaya H.D."/>
            <person name="Yang S.P."/>
            <person name="Shah T."/>
            <person name="Saxena K.B."/>
            <person name="Michael T."/>
            <person name="McCombie W.R."/>
            <person name="Yang B."/>
            <person name="Zhang G."/>
            <person name="Yang H."/>
            <person name="Wang J."/>
            <person name="Spillane C."/>
            <person name="Cook D.R."/>
            <person name="May G.D."/>
            <person name="Xu X."/>
            <person name="Jackson S.A."/>
        </authorList>
    </citation>
    <scope>NUCLEOTIDE SEQUENCE [LARGE SCALE GENOMIC DNA]</scope>
</reference>
<evidence type="ECO:0000313" key="4">
    <source>
        <dbReference type="Proteomes" id="UP000075243"/>
    </source>
</evidence>
<dbReference type="Pfam" id="PF01107">
    <property type="entry name" value="MP"/>
    <property type="match status" value="1"/>
</dbReference>
<gene>
    <name evidence="3" type="ORF">KK1_041061</name>
</gene>
<sequence>MSDSQLDNPRPSITHSSQINLTIPKSCKQTLSDKLENLIEYSRVPEDAQIESALPPLLSPYNVFRRHKSSFTWNVRKLVSTPRPGVKEFIQTTKMDQCALKATSAEQYVDLEINPSLIKLWQREGYVALHFGAVRLVLTLHGRKGLPVTARVSLIDSTFHHYEHAVIGSVLTTLNAGSVVLTIFPNFNVQLKDPTLPKRFKVQVQIVGAPQEEAALAATLHHQLIFRVQDHCYDLPTEAQFNENALMVIANSEDQVPTIVQIPKQISRGDLELLIPREWISNYESYRNDPTEASTSNAVFSTMMISLGERETIVPIYAFRSDGSSIYSDKINGHFMWDVAPEMCDSECDCWMDCSDDESDSDDSDSDKKDRCKPPSQHRKPPPSRQPWVAFRTPPRADVKPFVTKTEVTTDGRMKALSQAEEVLNWQTENVVAQNTWIKSKKMHISMDQDIKLLSTKLQSYHQELKEKIEQLEREIAGVKGIHKLSMEVLNKQRSLDKAKEQYEELVRLVEEKKHLTRIMIWICRHLSFLSKHLKIWICRPHLNLVLCP</sequence>
<feature type="region of interest" description="Disordered" evidence="2">
    <location>
        <begin position="356"/>
        <end position="392"/>
    </location>
</feature>
<dbReference type="InterPro" id="IPR053098">
    <property type="entry name" value="Petuviruses_polyprotein"/>
</dbReference>
<evidence type="ECO:0000256" key="1">
    <source>
        <dbReference type="SAM" id="Coils"/>
    </source>
</evidence>
<dbReference type="Proteomes" id="UP000075243">
    <property type="component" value="Unassembled WGS sequence"/>
</dbReference>
<evidence type="ECO:0000256" key="2">
    <source>
        <dbReference type="SAM" id="MobiDB-lite"/>
    </source>
</evidence>